<sequence>MDAKKDKRYEEEVFWRANVQATQEHLASQDANFDLFGSSATTQMSLIQQSMSTFFKIVDNKLSSVMKLGSFNHEESMQFYNDMRIQIEKCSQPTEASAAHTLSDEIDPTSSPPCSEE</sequence>
<organism evidence="2 3">
    <name type="scientific">Vicia faba</name>
    <name type="common">Broad bean</name>
    <name type="synonym">Faba vulgaris</name>
    <dbReference type="NCBI Taxonomy" id="3906"/>
    <lineage>
        <taxon>Eukaryota</taxon>
        <taxon>Viridiplantae</taxon>
        <taxon>Streptophyta</taxon>
        <taxon>Embryophyta</taxon>
        <taxon>Tracheophyta</taxon>
        <taxon>Spermatophyta</taxon>
        <taxon>Magnoliopsida</taxon>
        <taxon>eudicotyledons</taxon>
        <taxon>Gunneridae</taxon>
        <taxon>Pentapetalae</taxon>
        <taxon>rosids</taxon>
        <taxon>fabids</taxon>
        <taxon>Fabales</taxon>
        <taxon>Fabaceae</taxon>
        <taxon>Papilionoideae</taxon>
        <taxon>50 kb inversion clade</taxon>
        <taxon>NPAAA clade</taxon>
        <taxon>Hologalegina</taxon>
        <taxon>IRL clade</taxon>
        <taxon>Fabeae</taxon>
        <taxon>Vicia</taxon>
    </lineage>
</organism>
<keyword evidence="3" id="KW-1185">Reference proteome</keyword>
<dbReference type="Proteomes" id="UP001157006">
    <property type="component" value="Chromosome 1S"/>
</dbReference>
<dbReference type="AlphaFoldDB" id="A0AAV0Z580"/>
<accession>A0AAV0Z580</accession>
<gene>
    <name evidence="2" type="ORF">VFH_I078240</name>
</gene>
<feature type="compositionally biased region" description="Polar residues" evidence="1">
    <location>
        <begin position="108"/>
        <end position="117"/>
    </location>
</feature>
<name>A0AAV0Z580_VICFA</name>
<proteinExistence type="predicted"/>
<dbReference type="EMBL" id="OX451735">
    <property type="protein sequence ID" value="CAI8593181.1"/>
    <property type="molecule type" value="Genomic_DNA"/>
</dbReference>
<evidence type="ECO:0000256" key="1">
    <source>
        <dbReference type="SAM" id="MobiDB-lite"/>
    </source>
</evidence>
<reference evidence="2 3" key="1">
    <citation type="submission" date="2023-01" db="EMBL/GenBank/DDBJ databases">
        <authorList>
            <person name="Kreplak J."/>
        </authorList>
    </citation>
    <scope>NUCLEOTIDE SEQUENCE [LARGE SCALE GENOMIC DNA]</scope>
</reference>
<evidence type="ECO:0000313" key="3">
    <source>
        <dbReference type="Proteomes" id="UP001157006"/>
    </source>
</evidence>
<protein>
    <submittedName>
        <fullName evidence="2">Uncharacterized protein</fullName>
    </submittedName>
</protein>
<evidence type="ECO:0000313" key="2">
    <source>
        <dbReference type="EMBL" id="CAI8593181.1"/>
    </source>
</evidence>
<feature type="region of interest" description="Disordered" evidence="1">
    <location>
        <begin position="91"/>
        <end position="117"/>
    </location>
</feature>